<keyword evidence="2" id="KW-0862">Zinc</keyword>
<dbReference type="Proteomes" id="UP000886998">
    <property type="component" value="Unassembled WGS sequence"/>
</dbReference>
<dbReference type="InterPro" id="IPR043128">
    <property type="entry name" value="Rev_trsase/Diguanyl_cyclase"/>
</dbReference>
<feature type="compositionally biased region" description="Polar residues" evidence="3">
    <location>
        <begin position="75"/>
        <end position="88"/>
    </location>
</feature>
<evidence type="ECO:0000259" key="5">
    <source>
        <dbReference type="PROSITE" id="PS50994"/>
    </source>
</evidence>
<dbReference type="AlphaFoldDB" id="A0A8X6WS80"/>
<dbReference type="SUPFAM" id="SSF56672">
    <property type="entry name" value="DNA/RNA polymerases"/>
    <property type="match status" value="1"/>
</dbReference>
<dbReference type="GO" id="GO:0008270">
    <property type="term" value="F:zinc ion binding"/>
    <property type="evidence" value="ECO:0007669"/>
    <property type="project" value="UniProtKB-KW"/>
</dbReference>
<dbReference type="EMBL" id="BMAV01001458">
    <property type="protein sequence ID" value="GFY39627.1"/>
    <property type="molecule type" value="Genomic_DNA"/>
</dbReference>
<dbReference type="GO" id="GO:0003676">
    <property type="term" value="F:nucleic acid binding"/>
    <property type="evidence" value="ECO:0007669"/>
    <property type="project" value="InterPro"/>
</dbReference>
<dbReference type="Gene3D" id="3.30.420.10">
    <property type="entry name" value="Ribonuclease H-like superfamily/Ribonuclease H"/>
    <property type="match status" value="1"/>
</dbReference>
<keyword evidence="2" id="KW-0863">Zinc-finger</keyword>
<dbReference type="GO" id="GO:0003964">
    <property type="term" value="F:RNA-directed DNA polymerase activity"/>
    <property type="evidence" value="ECO:0007669"/>
    <property type="project" value="UniProtKB-EC"/>
</dbReference>
<evidence type="ECO:0000256" key="3">
    <source>
        <dbReference type="SAM" id="MobiDB-lite"/>
    </source>
</evidence>
<protein>
    <recommendedName>
        <fullName evidence="1">RNA-directed DNA polymerase</fullName>
        <ecNumber evidence="1">2.7.7.49</ecNumber>
    </recommendedName>
</protein>
<dbReference type="Gene3D" id="4.10.60.10">
    <property type="entry name" value="Zinc finger, CCHC-type"/>
    <property type="match status" value="1"/>
</dbReference>
<feature type="domain" description="Integrase catalytic" evidence="5">
    <location>
        <begin position="254"/>
        <end position="412"/>
    </location>
</feature>
<proteinExistence type="predicted"/>
<sequence>MRPNETVFQYLVAIRELANRCQEFLDETSIMEYCINGIPPDSPLNKLILYGCSTIQEFKEKLGIYDKIFQNKSKNRSSYDTSRNPNFSSHRRDVESTFHNHRYDRYPKFNATKPNLKFENNNFRDRNHVTCFNCLGSGHISKFCPDKYRSPKKIEFLGHIIENNKLFPSPSKTKSVVHYPEPKTTKEVQRFLGLTGYFREFIPAYSVIAKPLSDLLRKHTPFNFDVKQKASFDELKRLLCQKPVLEGFLHPLVKDDIPLNTFHIDHLGPLATSHKNYKFILAVIDSFTKFVWLYPTKTTSTSEVIKKLDIQKTTFGNPRFLITDRGTKFTSDEFHTYCSEQNISLHHITTVLPRANGQVERINRTIISVLSKMSEDDPTKWFKHVPSLQEVLNSTFQRSINTTPFELLFGTQFNNKTGLRIQQLIDEQLRLEFNENRQLLR</sequence>
<dbReference type="PANTHER" id="PTHR37984:SF5">
    <property type="entry name" value="PROTEIN NYNRIN-LIKE"/>
    <property type="match status" value="1"/>
</dbReference>
<name>A0A8X6WS80_9ARAC</name>
<evidence type="ECO:0000313" key="7">
    <source>
        <dbReference type="Proteomes" id="UP000886998"/>
    </source>
</evidence>
<dbReference type="PROSITE" id="PS50158">
    <property type="entry name" value="ZF_CCHC"/>
    <property type="match status" value="1"/>
</dbReference>
<dbReference type="InterPro" id="IPR043502">
    <property type="entry name" value="DNA/RNA_pol_sf"/>
</dbReference>
<dbReference type="InterPro" id="IPR001878">
    <property type="entry name" value="Znf_CCHC"/>
</dbReference>
<organism evidence="6 7">
    <name type="scientific">Trichonephila inaurata madagascariensis</name>
    <dbReference type="NCBI Taxonomy" id="2747483"/>
    <lineage>
        <taxon>Eukaryota</taxon>
        <taxon>Metazoa</taxon>
        <taxon>Ecdysozoa</taxon>
        <taxon>Arthropoda</taxon>
        <taxon>Chelicerata</taxon>
        <taxon>Arachnida</taxon>
        <taxon>Araneae</taxon>
        <taxon>Araneomorphae</taxon>
        <taxon>Entelegynae</taxon>
        <taxon>Araneoidea</taxon>
        <taxon>Nephilidae</taxon>
        <taxon>Trichonephila</taxon>
        <taxon>Trichonephila inaurata</taxon>
    </lineage>
</organism>
<comment type="caution">
    <text evidence="6">The sequence shown here is derived from an EMBL/GenBank/DDBJ whole genome shotgun (WGS) entry which is preliminary data.</text>
</comment>
<dbReference type="SUPFAM" id="SSF57756">
    <property type="entry name" value="Retrovirus zinc finger-like domains"/>
    <property type="match status" value="1"/>
</dbReference>
<dbReference type="InterPro" id="IPR012337">
    <property type="entry name" value="RNaseH-like_sf"/>
</dbReference>
<gene>
    <name evidence="6" type="primary">pol</name>
    <name evidence="6" type="ORF">TNIN_116191</name>
</gene>
<dbReference type="PANTHER" id="PTHR37984">
    <property type="entry name" value="PROTEIN CBG26694"/>
    <property type="match status" value="1"/>
</dbReference>
<keyword evidence="7" id="KW-1185">Reference proteome</keyword>
<evidence type="ECO:0000259" key="4">
    <source>
        <dbReference type="PROSITE" id="PS50158"/>
    </source>
</evidence>
<dbReference type="Gene3D" id="3.30.70.270">
    <property type="match status" value="1"/>
</dbReference>
<dbReference type="GO" id="GO:0015074">
    <property type="term" value="P:DNA integration"/>
    <property type="evidence" value="ECO:0007669"/>
    <property type="project" value="InterPro"/>
</dbReference>
<dbReference type="Pfam" id="PF00665">
    <property type="entry name" value="rve"/>
    <property type="match status" value="1"/>
</dbReference>
<dbReference type="PROSITE" id="PS50994">
    <property type="entry name" value="INTEGRASE"/>
    <property type="match status" value="1"/>
</dbReference>
<feature type="region of interest" description="Disordered" evidence="3">
    <location>
        <begin position="75"/>
        <end position="94"/>
    </location>
</feature>
<feature type="domain" description="CCHC-type" evidence="4">
    <location>
        <begin position="131"/>
        <end position="146"/>
    </location>
</feature>
<dbReference type="FunFam" id="3.30.70.270:FF:000020">
    <property type="entry name" value="Transposon Tf2-6 polyprotein-like Protein"/>
    <property type="match status" value="1"/>
</dbReference>
<evidence type="ECO:0000256" key="2">
    <source>
        <dbReference type="PROSITE-ProRule" id="PRU00047"/>
    </source>
</evidence>
<dbReference type="InterPro" id="IPR036397">
    <property type="entry name" value="RNaseH_sf"/>
</dbReference>
<evidence type="ECO:0000256" key="1">
    <source>
        <dbReference type="ARBA" id="ARBA00012493"/>
    </source>
</evidence>
<reference evidence="6" key="1">
    <citation type="submission" date="2020-08" db="EMBL/GenBank/DDBJ databases">
        <title>Multicomponent nature underlies the extraordinary mechanical properties of spider dragline silk.</title>
        <authorList>
            <person name="Kono N."/>
            <person name="Nakamura H."/>
            <person name="Mori M."/>
            <person name="Yoshida Y."/>
            <person name="Ohtoshi R."/>
            <person name="Malay A.D."/>
            <person name="Moran D.A.P."/>
            <person name="Tomita M."/>
            <person name="Numata K."/>
            <person name="Arakawa K."/>
        </authorList>
    </citation>
    <scope>NUCLEOTIDE SEQUENCE</scope>
</reference>
<dbReference type="OrthoDB" id="775972at2759"/>
<dbReference type="InterPro" id="IPR036875">
    <property type="entry name" value="Znf_CCHC_sf"/>
</dbReference>
<accession>A0A8X6WS80</accession>
<dbReference type="SUPFAM" id="SSF53098">
    <property type="entry name" value="Ribonuclease H-like"/>
    <property type="match status" value="1"/>
</dbReference>
<dbReference type="EC" id="2.7.7.49" evidence="1"/>
<dbReference type="GO" id="GO:0042575">
    <property type="term" value="C:DNA polymerase complex"/>
    <property type="evidence" value="ECO:0007669"/>
    <property type="project" value="UniProtKB-ARBA"/>
</dbReference>
<dbReference type="InterPro" id="IPR050951">
    <property type="entry name" value="Retrovirus_Pol_polyprotein"/>
</dbReference>
<dbReference type="InterPro" id="IPR001584">
    <property type="entry name" value="Integrase_cat-core"/>
</dbReference>
<keyword evidence="2" id="KW-0479">Metal-binding</keyword>
<evidence type="ECO:0000313" key="6">
    <source>
        <dbReference type="EMBL" id="GFY39627.1"/>
    </source>
</evidence>